<reference evidence="1" key="2">
    <citation type="submission" date="2012-06" db="EMBL/GenBank/DDBJ databases">
        <title>Annotation of the Genome Sequence of Fusarium oxysporum Fo47.</title>
        <authorList>
            <consortium name="The Broad Institute Genomics Platform"/>
            <person name="Ma L.-J."/>
            <person name="Corby-Kistler H."/>
            <person name="Broz K."/>
            <person name="Gale L.R."/>
            <person name="Jonkers W."/>
            <person name="O'Donnell K."/>
            <person name="Ploetz R."/>
            <person name="Steinberg C."/>
            <person name="Schwartz D.C."/>
            <person name="VanEtten H."/>
            <person name="Zhou S."/>
            <person name="Young S.K."/>
            <person name="Zeng Q."/>
            <person name="Gargeya S."/>
            <person name="Fitzgerald M."/>
            <person name="Abouelleil A."/>
            <person name="Alvarado L."/>
            <person name="Chapman S.B."/>
            <person name="Gainer-Dewar J."/>
            <person name="Goldberg J."/>
            <person name="Griggs A."/>
            <person name="Gujja S."/>
            <person name="Hansen M."/>
            <person name="Howarth C."/>
            <person name="Imamovic A."/>
            <person name="Ireland A."/>
            <person name="Larimer J."/>
            <person name="McCowan C."/>
            <person name="Murphy C."/>
            <person name="Pearson M."/>
            <person name="Poon T.W."/>
            <person name="Priest M."/>
            <person name="Roberts A."/>
            <person name="Saif S."/>
            <person name="Shea T."/>
            <person name="Sykes S."/>
            <person name="Wortman J."/>
            <person name="Nusbaum C."/>
            <person name="Birren B."/>
        </authorList>
    </citation>
    <scope>NUCLEOTIDE SEQUENCE</scope>
    <source>
        <strain evidence="1">Fo47</strain>
    </source>
</reference>
<gene>
    <name evidence="1" type="ORF">FOZG_18432</name>
</gene>
<sequence>MPQQYTSRHGIPSNAPQKFYGQRIPDYYVGAPTLRRTTTMPCQMYRVAERGNLGVVTMANAALPHHQLPQRVERPPIELPYSTLAIAASIQSSPRTFSATSVSSPMVQECHYAYLLGNQSEYSQADSQKSIIQYRQPMQHLMSQSRQPVASEVQPIHASAAGYSPQ</sequence>
<protein>
    <submittedName>
        <fullName evidence="1">Uncharacterized protein</fullName>
    </submittedName>
</protein>
<dbReference type="HOGENOM" id="CLU_1602808_0_0_1"/>
<dbReference type="VEuPathDB" id="FungiDB:FOZG_18432"/>
<dbReference type="AlphaFoldDB" id="W9JED7"/>
<evidence type="ECO:0000313" key="1">
    <source>
        <dbReference type="EMBL" id="EWZ27848.1"/>
    </source>
</evidence>
<dbReference type="Proteomes" id="UP000030766">
    <property type="component" value="Unassembled WGS sequence"/>
</dbReference>
<dbReference type="EMBL" id="JH717951">
    <property type="protein sequence ID" value="EWZ27848.1"/>
    <property type="molecule type" value="Genomic_DNA"/>
</dbReference>
<accession>W9JED7</accession>
<organism evidence="1">
    <name type="scientific">Fusarium oxysporum Fo47</name>
    <dbReference type="NCBI Taxonomy" id="660027"/>
    <lineage>
        <taxon>Eukaryota</taxon>
        <taxon>Fungi</taxon>
        <taxon>Dikarya</taxon>
        <taxon>Ascomycota</taxon>
        <taxon>Pezizomycotina</taxon>
        <taxon>Sordariomycetes</taxon>
        <taxon>Hypocreomycetidae</taxon>
        <taxon>Hypocreales</taxon>
        <taxon>Nectriaceae</taxon>
        <taxon>Fusarium</taxon>
        <taxon>Fusarium oxysporum species complex</taxon>
    </lineage>
</organism>
<reference evidence="1" key="1">
    <citation type="submission" date="2011-06" db="EMBL/GenBank/DDBJ databases">
        <title>The Genome Sequence of Fusarium oxysporum Fo47.</title>
        <authorList>
            <consortium name="The Broad Institute Genome Sequencing Platform"/>
            <person name="Ma L.-J."/>
            <person name="Gale L.R."/>
            <person name="Schwartz D.C."/>
            <person name="Zhou S."/>
            <person name="Corby-Kistler H."/>
            <person name="Young S.K."/>
            <person name="Zeng Q."/>
            <person name="Gargeya S."/>
            <person name="Fitzgerald M."/>
            <person name="Haas B."/>
            <person name="Abouelleil A."/>
            <person name="Alvarado L."/>
            <person name="Arachchi H.M."/>
            <person name="Berlin A."/>
            <person name="Brown A."/>
            <person name="Chapman S.B."/>
            <person name="Chen Z."/>
            <person name="Dunbar C."/>
            <person name="Freedman E."/>
            <person name="Gearin G."/>
            <person name="Gellesch M."/>
            <person name="Goldberg J."/>
            <person name="Griggs A."/>
            <person name="Gujja S."/>
            <person name="Heiman D."/>
            <person name="Howarth C."/>
            <person name="Larson L."/>
            <person name="Lui A."/>
            <person name="MacDonald P.J.P."/>
            <person name="Mehta T."/>
            <person name="Montmayeur A."/>
            <person name="Murphy C."/>
            <person name="Neiman D."/>
            <person name="Pearson M."/>
            <person name="Priest M."/>
            <person name="Roberts A."/>
            <person name="Saif S."/>
            <person name="Shea T."/>
            <person name="Shenoy N."/>
            <person name="Sisk P."/>
            <person name="Stolte C."/>
            <person name="Sykes S."/>
            <person name="Wortman J."/>
            <person name="Nusbaum C."/>
            <person name="Birren B."/>
        </authorList>
    </citation>
    <scope>NUCLEOTIDE SEQUENCE [LARGE SCALE GENOMIC DNA]</scope>
    <source>
        <strain evidence="1">Fo47</strain>
    </source>
</reference>
<proteinExistence type="predicted"/>
<name>W9JED7_FUSOX</name>